<evidence type="ECO:0000313" key="4">
    <source>
        <dbReference type="Proteomes" id="UP000472262"/>
    </source>
</evidence>
<dbReference type="InParanoid" id="A0A672PVM0"/>
<dbReference type="GO" id="GO:0003676">
    <property type="term" value="F:nucleic acid binding"/>
    <property type="evidence" value="ECO:0007669"/>
    <property type="project" value="InterPro"/>
</dbReference>
<organism evidence="3 4">
    <name type="scientific">Sinocyclocheilus grahami</name>
    <name type="common">Dianchi golden-line fish</name>
    <name type="synonym">Barbus grahami</name>
    <dbReference type="NCBI Taxonomy" id="75366"/>
    <lineage>
        <taxon>Eukaryota</taxon>
        <taxon>Metazoa</taxon>
        <taxon>Chordata</taxon>
        <taxon>Craniata</taxon>
        <taxon>Vertebrata</taxon>
        <taxon>Euteleostomi</taxon>
        <taxon>Actinopterygii</taxon>
        <taxon>Neopterygii</taxon>
        <taxon>Teleostei</taxon>
        <taxon>Ostariophysi</taxon>
        <taxon>Cypriniformes</taxon>
        <taxon>Cyprinidae</taxon>
        <taxon>Cyprininae</taxon>
        <taxon>Sinocyclocheilus</taxon>
    </lineage>
</organism>
<evidence type="ECO:0000259" key="2">
    <source>
        <dbReference type="SMART" id="SM00491"/>
    </source>
</evidence>
<dbReference type="PANTHER" id="PTHR11472">
    <property type="entry name" value="DNA REPAIR DEAD HELICASE RAD3/XP-D SUBFAMILY MEMBER"/>
    <property type="match status" value="1"/>
</dbReference>
<accession>A0A672PVM0</accession>
<feature type="transmembrane region" description="Helical" evidence="1">
    <location>
        <begin position="85"/>
        <end position="111"/>
    </location>
</feature>
<keyword evidence="1" id="KW-0812">Transmembrane</keyword>
<dbReference type="InterPro" id="IPR027417">
    <property type="entry name" value="P-loop_NTPase"/>
</dbReference>
<feature type="domain" description="ATP-dependent helicase C-terminal" evidence="2">
    <location>
        <begin position="1"/>
        <end position="70"/>
    </location>
</feature>
<dbReference type="GO" id="GO:0005524">
    <property type="term" value="F:ATP binding"/>
    <property type="evidence" value="ECO:0007669"/>
    <property type="project" value="InterPro"/>
</dbReference>
<keyword evidence="1" id="KW-1133">Transmembrane helix</keyword>
<dbReference type="GO" id="GO:0003678">
    <property type="term" value="F:DNA helicase activity"/>
    <property type="evidence" value="ECO:0007669"/>
    <property type="project" value="TreeGrafter"/>
</dbReference>
<dbReference type="GO" id="GO:0034085">
    <property type="term" value="P:establishment of sister chromatid cohesion"/>
    <property type="evidence" value="ECO:0007669"/>
    <property type="project" value="TreeGrafter"/>
</dbReference>
<dbReference type="Gene3D" id="3.40.50.300">
    <property type="entry name" value="P-loop containing nucleotide triphosphate hydrolases"/>
    <property type="match status" value="1"/>
</dbReference>
<name>A0A672PVM0_SINGR</name>
<evidence type="ECO:0000313" key="3">
    <source>
        <dbReference type="Ensembl" id="ENSSGRP00000067939.1"/>
    </source>
</evidence>
<dbReference type="AlphaFoldDB" id="A0A672PVM0"/>
<dbReference type="PANTHER" id="PTHR11472:SF41">
    <property type="entry name" value="ATP-DEPENDENT DNA HELICASE DDX11-RELATED"/>
    <property type="match status" value="1"/>
</dbReference>
<dbReference type="GO" id="GO:0016818">
    <property type="term" value="F:hydrolase activity, acting on acid anhydrides, in phosphorus-containing anhydrides"/>
    <property type="evidence" value="ECO:0007669"/>
    <property type="project" value="InterPro"/>
</dbReference>
<dbReference type="InterPro" id="IPR006555">
    <property type="entry name" value="ATP-dep_Helicase_C"/>
</dbReference>
<dbReference type="GO" id="GO:0005634">
    <property type="term" value="C:nucleus"/>
    <property type="evidence" value="ECO:0007669"/>
    <property type="project" value="TreeGrafter"/>
</dbReference>
<dbReference type="Pfam" id="PF13307">
    <property type="entry name" value="Helicase_C_2"/>
    <property type="match status" value="1"/>
</dbReference>
<dbReference type="GO" id="GO:0006139">
    <property type="term" value="P:nucleobase-containing compound metabolic process"/>
    <property type="evidence" value="ECO:0007669"/>
    <property type="project" value="InterPro"/>
</dbReference>
<reference evidence="3" key="2">
    <citation type="submission" date="2025-09" db="UniProtKB">
        <authorList>
            <consortium name="Ensembl"/>
        </authorList>
    </citation>
    <scope>IDENTIFICATION</scope>
</reference>
<reference evidence="3" key="1">
    <citation type="submission" date="2025-08" db="UniProtKB">
        <authorList>
            <consortium name="Ensembl"/>
        </authorList>
    </citation>
    <scope>IDENTIFICATION</scope>
</reference>
<dbReference type="Ensembl" id="ENSSGRT00000072414.1">
    <property type="protein sequence ID" value="ENSSGRP00000067939.1"/>
    <property type="gene ID" value="ENSSGRG00000034837.1"/>
</dbReference>
<dbReference type="Proteomes" id="UP000472262">
    <property type="component" value="Unassembled WGS sequence"/>
</dbReference>
<evidence type="ECO:0000256" key="1">
    <source>
        <dbReference type="SAM" id="Phobius"/>
    </source>
</evidence>
<protein>
    <recommendedName>
        <fullName evidence="2">ATP-dependent helicase C-terminal domain-containing protein</fullName>
    </recommendedName>
</protein>
<dbReference type="InterPro" id="IPR045028">
    <property type="entry name" value="DinG/Rad3-like"/>
</dbReference>
<sequence>MSEGINFSDNLGRCIVMVGMPYPNIKPPELQEKMAYLDKNMFLSTPHAGRAIHHRGDYACIVLCDHRYARSGTLQKRPEWIRSTYCAVCCIYCLLFFFLLYINPLGLFVIFDRKNLYFEIF</sequence>
<dbReference type="SMART" id="SM00491">
    <property type="entry name" value="HELICc2"/>
    <property type="match status" value="1"/>
</dbReference>
<keyword evidence="4" id="KW-1185">Reference proteome</keyword>
<keyword evidence="1" id="KW-0472">Membrane</keyword>
<proteinExistence type="predicted"/>